<sequence>MLCAAAPGKDSCQGDSGGPLVANLKDSNGGNQFYLAGVLSWGRSCADHTYPGVYANVLCSLRSWIQGNLADNGVFPASTIKELRNEGQECWQLPSAFCGKNSVCSREGWPGSQNAAFPCYNKHCCTEPALVKNIGRDCWESCGGKGGQCHAFCGVNGRCCRKGWFDPGCQGMAAACNGYHCCTTQRQEVLNHGKDCWDPCNGKGGECFTGFCGKDGICCRQGWHDYKCGRSIGACDGYHCCVATRSLGKQS</sequence>
<accession>A0A7M5V0F7</accession>
<dbReference type="GO" id="GO:0006508">
    <property type="term" value="P:proteolysis"/>
    <property type="evidence" value="ECO:0007669"/>
    <property type="project" value="InterPro"/>
</dbReference>
<dbReference type="Gene3D" id="2.40.10.10">
    <property type="entry name" value="Trypsin-like serine proteases"/>
    <property type="match status" value="1"/>
</dbReference>
<protein>
    <recommendedName>
        <fullName evidence="2">Peptidase S1 domain-containing protein</fullName>
    </recommendedName>
</protein>
<organism evidence="3 4">
    <name type="scientific">Clytia hemisphaerica</name>
    <dbReference type="NCBI Taxonomy" id="252671"/>
    <lineage>
        <taxon>Eukaryota</taxon>
        <taxon>Metazoa</taxon>
        <taxon>Cnidaria</taxon>
        <taxon>Hydrozoa</taxon>
        <taxon>Hydroidolina</taxon>
        <taxon>Leptothecata</taxon>
        <taxon>Obeliida</taxon>
        <taxon>Clytiidae</taxon>
        <taxon>Clytia</taxon>
    </lineage>
</organism>
<dbReference type="PANTHER" id="PTHR24253">
    <property type="entry name" value="TRANSMEMBRANE PROTEASE SERINE"/>
    <property type="match status" value="1"/>
</dbReference>
<dbReference type="PANTHER" id="PTHR24253:SF176">
    <property type="entry name" value="CORIN, ISOFORM B"/>
    <property type="match status" value="1"/>
</dbReference>
<dbReference type="OrthoDB" id="10059102at2759"/>
<dbReference type="InterPro" id="IPR009003">
    <property type="entry name" value="Peptidase_S1_PA"/>
</dbReference>
<dbReference type="InterPro" id="IPR001254">
    <property type="entry name" value="Trypsin_dom"/>
</dbReference>
<keyword evidence="1" id="KW-1015">Disulfide bond</keyword>
<dbReference type="PROSITE" id="PS50240">
    <property type="entry name" value="TRYPSIN_DOM"/>
    <property type="match status" value="1"/>
</dbReference>
<dbReference type="SUPFAM" id="SSF50494">
    <property type="entry name" value="Trypsin-like serine proteases"/>
    <property type="match status" value="1"/>
</dbReference>
<dbReference type="InterPro" id="IPR043504">
    <property type="entry name" value="Peptidase_S1_PA_chymotrypsin"/>
</dbReference>
<dbReference type="EnsemblMetazoa" id="CLYHEMT009101.1">
    <property type="protein sequence ID" value="CLYHEMP009101.1"/>
    <property type="gene ID" value="CLYHEMG009101"/>
</dbReference>
<proteinExistence type="predicted"/>
<dbReference type="Proteomes" id="UP000594262">
    <property type="component" value="Unplaced"/>
</dbReference>
<keyword evidence="4" id="KW-1185">Reference proteome</keyword>
<dbReference type="InterPro" id="IPR033116">
    <property type="entry name" value="TRYPSIN_SER"/>
</dbReference>
<evidence type="ECO:0000313" key="3">
    <source>
        <dbReference type="EnsemblMetazoa" id="CLYHEMP009101.1"/>
    </source>
</evidence>
<dbReference type="Pfam" id="PF00089">
    <property type="entry name" value="Trypsin"/>
    <property type="match status" value="1"/>
</dbReference>
<dbReference type="AlphaFoldDB" id="A0A7M5V0F7"/>
<evidence type="ECO:0000313" key="4">
    <source>
        <dbReference type="Proteomes" id="UP000594262"/>
    </source>
</evidence>
<dbReference type="GO" id="GO:0004252">
    <property type="term" value="F:serine-type endopeptidase activity"/>
    <property type="evidence" value="ECO:0007669"/>
    <property type="project" value="InterPro"/>
</dbReference>
<name>A0A7M5V0F7_9CNID</name>
<evidence type="ECO:0000256" key="1">
    <source>
        <dbReference type="ARBA" id="ARBA00023157"/>
    </source>
</evidence>
<evidence type="ECO:0000259" key="2">
    <source>
        <dbReference type="PROSITE" id="PS50240"/>
    </source>
</evidence>
<feature type="domain" description="Peptidase S1" evidence="2">
    <location>
        <begin position="1"/>
        <end position="70"/>
    </location>
</feature>
<dbReference type="PROSITE" id="PS00135">
    <property type="entry name" value="TRYPSIN_SER"/>
    <property type="match status" value="1"/>
</dbReference>
<reference evidence="3" key="1">
    <citation type="submission" date="2021-01" db="UniProtKB">
        <authorList>
            <consortium name="EnsemblMetazoa"/>
        </authorList>
    </citation>
    <scope>IDENTIFICATION</scope>
</reference>